<keyword evidence="1" id="KW-0732">Signal</keyword>
<comment type="caution">
    <text evidence="3">The sequence shown here is derived from an EMBL/GenBank/DDBJ whole genome shotgun (WGS) entry which is preliminary data.</text>
</comment>
<dbReference type="Pfam" id="PF13568">
    <property type="entry name" value="OMP_b-brl_2"/>
    <property type="match status" value="1"/>
</dbReference>
<keyword evidence="4" id="KW-1185">Reference proteome</keyword>
<proteinExistence type="predicted"/>
<evidence type="ECO:0000259" key="2">
    <source>
        <dbReference type="Pfam" id="PF13568"/>
    </source>
</evidence>
<feature type="chain" id="PRO_5015572621" description="Outer membrane protein beta-barrel domain-containing protein" evidence="1">
    <location>
        <begin position="24"/>
        <end position="340"/>
    </location>
</feature>
<dbReference type="RefSeq" id="WP_105039968.1">
    <property type="nucleotide sequence ID" value="NZ_PPSL01000004.1"/>
</dbReference>
<dbReference type="InterPro" id="IPR025665">
    <property type="entry name" value="Beta-barrel_OMP_2"/>
</dbReference>
<reference evidence="3 4" key="1">
    <citation type="submission" date="2018-01" db="EMBL/GenBank/DDBJ databases">
        <title>A novel member of the phylum Bacteroidetes isolated from glacier ice.</title>
        <authorList>
            <person name="Liu Q."/>
            <person name="Xin Y.-H."/>
        </authorList>
    </citation>
    <scope>NUCLEOTIDE SEQUENCE [LARGE SCALE GENOMIC DNA]</scope>
    <source>
        <strain evidence="3 4">RB1R16</strain>
    </source>
</reference>
<dbReference type="EMBL" id="PPSL01000004">
    <property type="protein sequence ID" value="PQJ09959.1"/>
    <property type="molecule type" value="Genomic_DNA"/>
</dbReference>
<accession>A0A2S7SSQ4</accession>
<dbReference type="AlphaFoldDB" id="A0A2S7SSQ4"/>
<organism evidence="3 4">
    <name type="scientific">Flavipsychrobacter stenotrophus</name>
    <dbReference type="NCBI Taxonomy" id="2077091"/>
    <lineage>
        <taxon>Bacteria</taxon>
        <taxon>Pseudomonadati</taxon>
        <taxon>Bacteroidota</taxon>
        <taxon>Chitinophagia</taxon>
        <taxon>Chitinophagales</taxon>
        <taxon>Chitinophagaceae</taxon>
        <taxon>Flavipsychrobacter</taxon>
    </lineage>
</organism>
<evidence type="ECO:0000313" key="3">
    <source>
        <dbReference type="EMBL" id="PQJ09959.1"/>
    </source>
</evidence>
<evidence type="ECO:0000313" key="4">
    <source>
        <dbReference type="Proteomes" id="UP000239872"/>
    </source>
</evidence>
<evidence type="ECO:0000256" key="1">
    <source>
        <dbReference type="SAM" id="SignalP"/>
    </source>
</evidence>
<dbReference type="Proteomes" id="UP000239872">
    <property type="component" value="Unassembled WGS sequence"/>
</dbReference>
<gene>
    <name evidence="3" type="ORF">CJD36_014760</name>
</gene>
<protein>
    <recommendedName>
        <fullName evidence="2">Outer membrane protein beta-barrel domain-containing protein</fullName>
    </recommendedName>
</protein>
<name>A0A2S7SSQ4_9BACT</name>
<feature type="domain" description="Outer membrane protein beta-barrel" evidence="2">
    <location>
        <begin position="61"/>
        <end position="199"/>
    </location>
</feature>
<sequence>MNKLQSTLLIAISATLIARTAGAQTQGSKDTSGLPKWKFDASTTIGAQTQDYTTVNTLDNYQNSVSTSNTGHLEYKNGVSMCVTLQAGYFFDKKRHWGLGTGVMYQYQSGEAQLHNFRVEYQERDFVDNDFRQIITANELSERVYQSNINIPLVLKYQTKLSGRIGFNMDAEVLFGIACYASYKTTASLDYEAIYKFQTQPWGGTTTVYDNSTIPDQNDWVITRETVGYQNIPHGVETYFDTLRGRGYRVALNVHPDNSGTVKYKASTGLILHPSVNLTLSKKLAIDLGLTYMNQSYTKTTEQRYVISKWIGDYHSPLNTVSSVNVETLGVNVGVTYGVW</sequence>
<feature type="signal peptide" evidence="1">
    <location>
        <begin position="1"/>
        <end position="23"/>
    </location>
</feature>